<dbReference type="HAMAP" id="MF_01384">
    <property type="entry name" value="UreD"/>
    <property type="match status" value="1"/>
</dbReference>
<keyword evidence="7" id="KW-1185">Reference proteome</keyword>
<dbReference type="KEGG" id="prae:MN210_04025"/>
<keyword evidence="4" id="KW-0963">Cytoplasm</keyword>
<sequence length="347" mass="39828">MTWQSSLELSFDYRVSSQKTRLCHRLHEGALMVQRPLYPEPEKTDIECPSPDQTSSLNPHQTIYTSPKKRISQSGICHIYVLYPPAGIADGDKLAMTFDLKPYSYAVITTPGAGKWYGQRESLRSTNSPQSQLQSQQSLSNPIKSKPKAEQNIRVQLADNATLEWLPQESIYFDYSVSNACSHFDLAPTASLMTWDIAVFGRQAYNETFANGQYNNRLQIWRDGQLLVSEHTQQVANSRWFQSPLGLNKQHVHGSFWAVPSVDVLDSEAQSNPLKLGQFLDETITELRELIDQHNLPIESTHNYQAINCRYIGGDVRACFEAFYEVRELLREKWYQLQPHRPRIWDT</sequence>
<comment type="subunit">
    <text evidence="4">UreD, UreF and UreG form a complex that acts as a GTP-hydrolysis-dependent molecular chaperone, activating the urease apoprotein by helping to assemble the nickel containing metallocenter of UreC. The UreE protein probably delivers the nickel.</text>
</comment>
<name>A0AAU6PW27_9GAMM</name>
<evidence type="ECO:0000256" key="4">
    <source>
        <dbReference type="HAMAP-Rule" id="MF_01384"/>
    </source>
</evidence>
<evidence type="ECO:0000256" key="2">
    <source>
        <dbReference type="ARBA" id="ARBA00022988"/>
    </source>
</evidence>
<dbReference type="InterPro" id="IPR002669">
    <property type="entry name" value="UreD"/>
</dbReference>
<comment type="function">
    <text evidence="4">Required for maturation of urease via the functional incorporation of the urease nickel metallocenter.</text>
</comment>
<dbReference type="GO" id="GO:0016151">
    <property type="term" value="F:nickel cation binding"/>
    <property type="evidence" value="ECO:0007669"/>
    <property type="project" value="UniProtKB-UniRule"/>
</dbReference>
<reference evidence="6" key="1">
    <citation type="submission" date="2024-03" db="EMBL/GenBank/DDBJ databases">
        <title>Psychrobacter raelis sp. nov. isolated from a dog with peritonitis.</title>
        <authorList>
            <person name="Schiavone A."/>
            <person name="Manzulli V."/>
            <person name="Camarda A."/>
            <person name="Cafiero M.A."/>
            <person name="Vasco I."/>
            <person name="Marino L."/>
            <person name="Pennuzzi G."/>
            <person name="Serrecchia L."/>
            <person name="Galante D."/>
            <person name="Pugliese N."/>
        </authorList>
    </citation>
    <scope>NUCLEOTIDE SEQUENCE</scope>
    <source>
        <strain evidence="6">PraFG1</strain>
    </source>
</reference>
<dbReference type="EMBL" id="CP093310">
    <property type="protein sequence ID" value="WXX24524.1"/>
    <property type="molecule type" value="Genomic_DNA"/>
</dbReference>
<evidence type="ECO:0000256" key="5">
    <source>
        <dbReference type="SAM" id="MobiDB-lite"/>
    </source>
</evidence>
<dbReference type="Pfam" id="PF01774">
    <property type="entry name" value="UreD"/>
    <property type="match status" value="1"/>
</dbReference>
<evidence type="ECO:0000313" key="7">
    <source>
        <dbReference type="Proteomes" id="UP000829560"/>
    </source>
</evidence>
<protein>
    <recommendedName>
        <fullName evidence="4">Urease accessory protein UreD</fullName>
    </recommendedName>
</protein>
<proteinExistence type="inferred from homology"/>
<evidence type="ECO:0000256" key="1">
    <source>
        <dbReference type="ARBA" id="ARBA00007177"/>
    </source>
</evidence>
<feature type="region of interest" description="Disordered" evidence="5">
    <location>
        <begin position="120"/>
        <end position="146"/>
    </location>
</feature>
<comment type="similarity">
    <text evidence="1 4">Belongs to the UreD family.</text>
</comment>
<dbReference type="AlphaFoldDB" id="A0AAU6PW27"/>
<accession>A0AAU6PW27</accession>
<comment type="subcellular location">
    <subcellularLocation>
        <location evidence="4">Cytoplasm</location>
    </subcellularLocation>
</comment>
<keyword evidence="2 4" id="KW-0996">Nickel insertion</keyword>
<evidence type="ECO:0000256" key="3">
    <source>
        <dbReference type="ARBA" id="ARBA00023186"/>
    </source>
</evidence>
<dbReference type="PANTHER" id="PTHR33643:SF1">
    <property type="entry name" value="UREASE ACCESSORY PROTEIN D"/>
    <property type="match status" value="1"/>
</dbReference>
<dbReference type="Proteomes" id="UP000829560">
    <property type="component" value="Chromosome"/>
</dbReference>
<evidence type="ECO:0000313" key="6">
    <source>
        <dbReference type="EMBL" id="WXX24524.1"/>
    </source>
</evidence>
<dbReference type="GO" id="GO:0005737">
    <property type="term" value="C:cytoplasm"/>
    <property type="evidence" value="ECO:0007669"/>
    <property type="project" value="UniProtKB-SubCell"/>
</dbReference>
<gene>
    <name evidence="4" type="primary">ureD</name>
    <name evidence="6" type="ORF">MN210_04025</name>
</gene>
<dbReference type="PANTHER" id="PTHR33643">
    <property type="entry name" value="UREASE ACCESSORY PROTEIN D"/>
    <property type="match status" value="1"/>
</dbReference>
<dbReference type="RefSeq" id="WP_288776214.1">
    <property type="nucleotide sequence ID" value="NZ_CP093310.2"/>
</dbReference>
<keyword evidence="3 4" id="KW-0143">Chaperone</keyword>
<organism evidence="6 7">
    <name type="scientific">Psychrobacter raelei</name>
    <dbReference type="NCBI Taxonomy" id="2565531"/>
    <lineage>
        <taxon>Bacteria</taxon>
        <taxon>Pseudomonadati</taxon>
        <taxon>Pseudomonadota</taxon>
        <taxon>Gammaproteobacteria</taxon>
        <taxon>Moraxellales</taxon>
        <taxon>Moraxellaceae</taxon>
        <taxon>Psychrobacter</taxon>
    </lineage>
</organism>
<feature type="compositionally biased region" description="Low complexity" evidence="5">
    <location>
        <begin position="127"/>
        <end position="142"/>
    </location>
</feature>